<name>A0A931J2T1_9BURK</name>
<evidence type="ECO:0000313" key="1">
    <source>
        <dbReference type="EMBL" id="MBH9577105.1"/>
    </source>
</evidence>
<accession>A0A931J2T1</accession>
<evidence type="ECO:0000313" key="2">
    <source>
        <dbReference type="Proteomes" id="UP000613266"/>
    </source>
</evidence>
<protein>
    <recommendedName>
        <fullName evidence="3">DUF4359 domain-containing protein</fullName>
    </recommendedName>
</protein>
<gene>
    <name evidence="1" type="ORF">I7X39_09315</name>
</gene>
<keyword evidence="2" id="KW-1185">Reference proteome</keyword>
<comment type="caution">
    <text evidence="1">The sequence shown here is derived from an EMBL/GenBank/DDBJ whole genome shotgun (WGS) entry which is preliminary data.</text>
</comment>
<evidence type="ECO:0008006" key="3">
    <source>
        <dbReference type="Google" id="ProtNLM"/>
    </source>
</evidence>
<reference evidence="1" key="1">
    <citation type="submission" date="2020-12" db="EMBL/GenBank/DDBJ databases">
        <title>The genome sequence of Inhella sp. 1Y17.</title>
        <authorList>
            <person name="Liu Y."/>
        </authorList>
    </citation>
    <scope>NUCLEOTIDE SEQUENCE</scope>
    <source>
        <strain evidence="1">1Y17</strain>
    </source>
</reference>
<sequence length="94" mass="9832">MRTSASRLAALATLVAVVAAAVLFNPSPERHRTQIKQAVAERNQLAAMLRLGDVAAFVSSYHSLGVASYTTVNGRLLSVGALGVVVVLDSDRSP</sequence>
<dbReference type="AlphaFoldDB" id="A0A931J2T1"/>
<proteinExistence type="predicted"/>
<organism evidence="1 2">
    <name type="scientific">Inhella proteolytica</name>
    <dbReference type="NCBI Taxonomy" id="2795029"/>
    <lineage>
        <taxon>Bacteria</taxon>
        <taxon>Pseudomonadati</taxon>
        <taxon>Pseudomonadota</taxon>
        <taxon>Betaproteobacteria</taxon>
        <taxon>Burkholderiales</taxon>
        <taxon>Sphaerotilaceae</taxon>
        <taxon>Inhella</taxon>
    </lineage>
</organism>
<dbReference type="EMBL" id="JAEDAK010000005">
    <property type="protein sequence ID" value="MBH9577105.1"/>
    <property type="molecule type" value="Genomic_DNA"/>
</dbReference>
<dbReference type="Proteomes" id="UP000613266">
    <property type="component" value="Unassembled WGS sequence"/>
</dbReference>